<feature type="non-terminal residue" evidence="3">
    <location>
        <position position="35"/>
    </location>
</feature>
<evidence type="ECO:0000313" key="3">
    <source>
        <dbReference type="EMBL" id="KYF40793.1"/>
    </source>
</evidence>
<dbReference type="VEuPathDB" id="ToxoDB:TGARI_263470B"/>
<dbReference type="Gene3D" id="1.10.418.80">
    <property type="entry name" value="Ubiquitin carboxyl-terminal hydrolase, domain 1"/>
    <property type="match status" value="1"/>
</dbReference>
<dbReference type="Pfam" id="PF01088">
    <property type="entry name" value="Peptidase_C12"/>
    <property type="match status" value="1"/>
</dbReference>
<dbReference type="Proteomes" id="UP000074247">
    <property type="component" value="Unassembled WGS sequence"/>
</dbReference>
<comment type="similarity">
    <text evidence="1">Belongs to the peptidase C12 family.</text>
</comment>
<sequence>TVGNACGTVALLHCLANLPREKFPLQPNRFLEHFL</sequence>
<accession>A0A139XPT0</accession>
<keyword evidence="3" id="KW-0378">Hydrolase</keyword>
<comment type="caution">
    <text evidence="1">Lacks conserved residue(s) required for the propagation of feature annotation.</text>
</comment>
<dbReference type="InterPro" id="IPR038765">
    <property type="entry name" value="Papain-like_cys_pep_sf"/>
</dbReference>
<dbReference type="InterPro" id="IPR001578">
    <property type="entry name" value="Peptidase_C12_UCH"/>
</dbReference>
<evidence type="ECO:0000259" key="2">
    <source>
        <dbReference type="PROSITE" id="PS52048"/>
    </source>
</evidence>
<comment type="caution">
    <text evidence="3">The sequence shown here is derived from an EMBL/GenBank/DDBJ whole genome shotgun (WGS) entry which is preliminary data.</text>
</comment>
<dbReference type="GO" id="GO:0006511">
    <property type="term" value="P:ubiquitin-dependent protein catabolic process"/>
    <property type="evidence" value="ECO:0007669"/>
    <property type="project" value="InterPro"/>
</dbReference>
<organism evidence="3 4">
    <name type="scientific">Toxoplasma gondii ARI</name>
    <dbReference type="NCBI Taxonomy" id="1074872"/>
    <lineage>
        <taxon>Eukaryota</taxon>
        <taxon>Sar</taxon>
        <taxon>Alveolata</taxon>
        <taxon>Apicomplexa</taxon>
        <taxon>Conoidasida</taxon>
        <taxon>Coccidia</taxon>
        <taxon>Eucoccidiorida</taxon>
        <taxon>Eimeriorina</taxon>
        <taxon>Sarcocystidae</taxon>
        <taxon>Toxoplasma</taxon>
    </lineage>
</organism>
<dbReference type="PROSITE" id="PS52048">
    <property type="entry name" value="UCH_DOMAIN"/>
    <property type="match status" value="1"/>
</dbReference>
<reference evidence="3 4" key="1">
    <citation type="journal article" date="2016" name="Nat. Commun.">
        <title>Local admixture of amplified and diversified secreted pathogenesis determinants shapes mosaic Toxoplasma gondii genomes.</title>
        <authorList>
            <person name="Lorenzi H."/>
            <person name="Khan A."/>
            <person name="Behnke M.S."/>
            <person name="Namasivayam S."/>
            <person name="Swapna L.S."/>
            <person name="Hadjithomas M."/>
            <person name="Karamycheva S."/>
            <person name="Pinney D."/>
            <person name="Brunk B.P."/>
            <person name="Ajioka J.W."/>
            <person name="Ajzenberg D."/>
            <person name="Boothroyd J.C."/>
            <person name="Boyle J.P."/>
            <person name="Darde M.L."/>
            <person name="Diaz-Miranda M.A."/>
            <person name="Dubey J.P."/>
            <person name="Fritz H.M."/>
            <person name="Gennari S.M."/>
            <person name="Gregory B.D."/>
            <person name="Kim K."/>
            <person name="Saeij J.P."/>
            <person name="Su C."/>
            <person name="White M.W."/>
            <person name="Zhu X.Q."/>
            <person name="Howe D.K."/>
            <person name="Rosenthal B.M."/>
            <person name="Grigg M.E."/>
            <person name="Parkinson J."/>
            <person name="Liu L."/>
            <person name="Kissinger J.C."/>
            <person name="Roos D.S."/>
            <person name="Sibley L.D."/>
        </authorList>
    </citation>
    <scope>NUCLEOTIDE SEQUENCE [LARGE SCALE GENOMIC DNA]</scope>
    <source>
        <strain evidence="3 4">ARI</strain>
    </source>
</reference>
<gene>
    <name evidence="3" type="ORF">TGARI_263470B</name>
</gene>
<feature type="non-terminal residue" evidence="3">
    <location>
        <position position="1"/>
    </location>
</feature>
<dbReference type="AlphaFoldDB" id="A0A139XPT0"/>
<evidence type="ECO:0000256" key="1">
    <source>
        <dbReference type="PROSITE-ProRule" id="PRU01393"/>
    </source>
</evidence>
<protein>
    <submittedName>
        <fullName evidence="3">Ubiquitin carboxyl-terminal hydrolase UCHL3</fullName>
        <ecNumber evidence="3">3.4.19.12</ecNumber>
    </submittedName>
</protein>
<proteinExistence type="inferred from homology"/>
<feature type="domain" description="UCH catalytic" evidence="2">
    <location>
        <begin position="1"/>
        <end position="35"/>
    </location>
</feature>
<dbReference type="SUPFAM" id="SSF54001">
    <property type="entry name" value="Cysteine proteinases"/>
    <property type="match status" value="1"/>
</dbReference>
<name>A0A139XPT0_TOXGO</name>
<evidence type="ECO:0000313" key="4">
    <source>
        <dbReference type="Proteomes" id="UP000074247"/>
    </source>
</evidence>
<dbReference type="EC" id="3.4.19.12" evidence="3"/>
<dbReference type="GO" id="GO:0004843">
    <property type="term" value="F:cysteine-type deubiquitinase activity"/>
    <property type="evidence" value="ECO:0007669"/>
    <property type="project" value="UniProtKB-EC"/>
</dbReference>
<dbReference type="EMBL" id="AGQS02005380">
    <property type="protein sequence ID" value="KYF40793.1"/>
    <property type="molecule type" value="Genomic_DNA"/>
</dbReference>